<keyword evidence="5" id="KW-0812">Transmembrane</keyword>
<keyword evidence="10" id="KW-1185">Reference proteome</keyword>
<accession>A0A7U7ER70</accession>
<sequence>MRVLTPICSGMLLTMACASSQAMTLAEAIQSTVERHPEVSASVNNRLSSDEDIKVARGGYLPTVDVIAGYGRERSDNPDTRAQGNHHKETLNYTAAELRLRQMLFDGFNTPNEVKRTEAVANSRAYYIQGTAESLALRTVDVYLEVLKRREMVALAKNNLQAHTRISDQIGLRKQRGVGSAADFDQSEARLALAQNNLYTEEVNLADAEANFYSVVGRMPDELVTPASVRGEMPSDLVNARQAMIDNNPLLKSAQSDVTAAEKQYEVAKSPFYPRFDAELSTRANDDMGGQEGHDTGWRAGLAMNYNLFNGMRDKARLQSAAHQINQAMDIRNNALRQINENVMLAWNAMENARLQTPKAREYADYTARVREAYQQQFSLGQRTLLDLLDSENELFTANRRYVEVRYTEEFSMYRVQAAMGELLRKQGTVLPVEANALSAVKTDARLPDMK</sequence>
<evidence type="ECO:0000313" key="10">
    <source>
        <dbReference type="Proteomes" id="UP000583387"/>
    </source>
</evidence>
<comment type="caution">
    <text evidence="9">The sequence shown here is derived from an EMBL/GenBank/DDBJ whole genome shotgun (WGS) entry which is preliminary data.</text>
</comment>
<dbReference type="GO" id="GO:1990281">
    <property type="term" value="C:efflux pump complex"/>
    <property type="evidence" value="ECO:0007669"/>
    <property type="project" value="TreeGrafter"/>
</dbReference>
<dbReference type="InterPro" id="IPR010130">
    <property type="entry name" value="T1SS_OMP_TolC"/>
</dbReference>
<dbReference type="EMBL" id="CAJFCI010000077">
    <property type="protein sequence ID" value="CAD5109654.1"/>
    <property type="molecule type" value="Genomic_DNA"/>
</dbReference>
<dbReference type="Proteomes" id="UP000583387">
    <property type="component" value="Unassembled WGS sequence"/>
</dbReference>
<dbReference type="Pfam" id="PF02321">
    <property type="entry name" value="OEP"/>
    <property type="match status" value="2"/>
</dbReference>
<keyword evidence="4" id="KW-1134">Transmembrane beta strand</keyword>
<dbReference type="RefSeq" id="WP_187672967.1">
    <property type="nucleotide sequence ID" value="NZ_CAJFCI010000077.1"/>
</dbReference>
<organism evidence="9 10">
    <name type="scientific">Zestomonas carbonaria</name>
    <dbReference type="NCBI Taxonomy" id="2762745"/>
    <lineage>
        <taxon>Bacteria</taxon>
        <taxon>Pseudomonadati</taxon>
        <taxon>Pseudomonadota</taxon>
        <taxon>Gammaproteobacteria</taxon>
        <taxon>Pseudomonadales</taxon>
        <taxon>Pseudomonadaceae</taxon>
        <taxon>Zestomonas</taxon>
    </lineage>
</organism>
<evidence type="ECO:0000313" key="9">
    <source>
        <dbReference type="EMBL" id="CAD5109654.1"/>
    </source>
</evidence>
<dbReference type="Gene3D" id="1.20.1600.10">
    <property type="entry name" value="Outer membrane efflux proteins (OEP)"/>
    <property type="match status" value="1"/>
</dbReference>
<name>A0A7U7ER70_9GAMM</name>
<comment type="subcellular location">
    <subcellularLocation>
        <location evidence="1">Cell outer membrane</location>
    </subcellularLocation>
</comment>
<evidence type="ECO:0000256" key="7">
    <source>
        <dbReference type="ARBA" id="ARBA00023237"/>
    </source>
</evidence>
<dbReference type="InterPro" id="IPR051906">
    <property type="entry name" value="TolC-like"/>
</dbReference>
<dbReference type="InterPro" id="IPR003423">
    <property type="entry name" value="OMP_efflux"/>
</dbReference>
<evidence type="ECO:0000256" key="2">
    <source>
        <dbReference type="ARBA" id="ARBA00007613"/>
    </source>
</evidence>
<feature type="chain" id="PRO_5031043317" evidence="8">
    <location>
        <begin position="23"/>
        <end position="451"/>
    </location>
</feature>
<keyword evidence="8" id="KW-0732">Signal</keyword>
<keyword evidence="3" id="KW-0813">Transport</keyword>
<dbReference type="PANTHER" id="PTHR30026:SF22">
    <property type="entry name" value="OUTER MEMBRANE EFFLUX PROTEIN"/>
    <property type="match status" value="1"/>
</dbReference>
<keyword evidence="7" id="KW-0998">Cell outer membrane</keyword>
<comment type="similarity">
    <text evidence="2">Belongs to the outer membrane factor (OMF) (TC 1.B.17) family.</text>
</comment>
<protein>
    <submittedName>
        <fullName evidence="9">Outer membrane efflux protein BepC</fullName>
    </submittedName>
</protein>
<dbReference type="GO" id="GO:0009279">
    <property type="term" value="C:cell outer membrane"/>
    <property type="evidence" value="ECO:0007669"/>
    <property type="project" value="UniProtKB-SubCell"/>
</dbReference>
<evidence type="ECO:0000256" key="4">
    <source>
        <dbReference type="ARBA" id="ARBA00022452"/>
    </source>
</evidence>
<evidence type="ECO:0000256" key="3">
    <source>
        <dbReference type="ARBA" id="ARBA00022448"/>
    </source>
</evidence>
<evidence type="ECO:0000256" key="5">
    <source>
        <dbReference type="ARBA" id="ARBA00022692"/>
    </source>
</evidence>
<dbReference type="PROSITE" id="PS51257">
    <property type="entry name" value="PROKAR_LIPOPROTEIN"/>
    <property type="match status" value="1"/>
</dbReference>
<gene>
    <name evidence="9" type="primary">bepC</name>
    <name evidence="9" type="ORF">PSEWESI4_03960</name>
</gene>
<evidence type="ECO:0000256" key="1">
    <source>
        <dbReference type="ARBA" id="ARBA00004442"/>
    </source>
</evidence>
<reference evidence="9 10" key="1">
    <citation type="submission" date="2020-08" db="EMBL/GenBank/DDBJ databases">
        <authorList>
            <person name="Criscuolo A."/>
        </authorList>
    </citation>
    <scope>NUCLEOTIDE SEQUENCE [LARGE SCALE GENOMIC DNA]</scope>
    <source>
        <strain evidence="9">CIP111764</strain>
    </source>
</reference>
<evidence type="ECO:0000256" key="8">
    <source>
        <dbReference type="SAM" id="SignalP"/>
    </source>
</evidence>
<dbReference type="NCBIfam" id="TIGR01844">
    <property type="entry name" value="type_I_sec_TolC"/>
    <property type="match status" value="1"/>
</dbReference>
<proteinExistence type="inferred from homology"/>
<dbReference type="SUPFAM" id="SSF56954">
    <property type="entry name" value="Outer membrane efflux proteins (OEP)"/>
    <property type="match status" value="1"/>
</dbReference>
<dbReference type="GO" id="GO:0015288">
    <property type="term" value="F:porin activity"/>
    <property type="evidence" value="ECO:0007669"/>
    <property type="project" value="TreeGrafter"/>
</dbReference>
<dbReference type="AlphaFoldDB" id="A0A7U7ER70"/>
<evidence type="ECO:0000256" key="6">
    <source>
        <dbReference type="ARBA" id="ARBA00023136"/>
    </source>
</evidence>
<dbReference type="PANTHER" id="PTHR30026">
    <property type="entry name" value="OUTER MEMBRANE PROTEIN TOLC"/>
    <property type="match status" value="1"/>
</dbReference>
<feature type="signal peptide" evidence="8">
    <location>
        <begin position="1"/>
        <end position="22"/>
    </location>
</feature>
<dbReference type="GO" id="GO:0015562">
    <property type="term" value="F:efflux transmembrane transporter activity"/>
    <property type="evidence" value="ECO:0007669"/>
    <property type="project" value="InterPro"/>
</dbReference>
<keyword evidence="6" id="KW-0472">Membrane</keyword>